<sequence length="484" mass="52047">MTGAPRLDAAVRELLHRALHVYRDNPRATDVLRHQSARLDQPLRVAIAGGWRSGKSTMLNALMGEEVAPVDGSAFTWYEDGPQPDATAYSTSHPPQRLAVLRSATGMRVDLAGWRAGELRDIVVRWPARSLRQVTLLDTPAVGADEQAPDPVLDRVLREADALLYLTRDARGADLRVLEAARQGVVGQAAPIHTIMVMSRVDEFGGGRVDALLGARQLARRALRDPQVDALCVTVAPCSGLLGLAGRVLTEAEFAGLAALARVARAELEPYLLSAERFARGEPPGGLDAAARSALLNRLGVVGIRLATTLVRTSCGSRAALAAELVRRSGLGELRESINRLFVDRREVLKARSCLAAVEELLRAEPDAGTADLLGALERLLSGAHEFSESRLLAALRDGRLDFDADLAAEARRLAGGDGEGPAARLGVGDDATLGWLWEAATEARWRWQEHAEDPALRLAQRRGAQIVVRSCDGMLADLAAHSR</sequence>
<evidence type="ECO:0000313" key="1">
    <source>
        <dbReference type="EMBL" id="SEJ01572.1"/>
    </source>
</evidence>
<dbReference type="Gene3D" id="3.40.50.300">
    <property type="entry name" value="P-loop containing nucleotide triphosphate hydrolases"/>
    <property type="match status" value="1"/>
</dbReference>
<dbReference type="InterPro" id="IPR051943">
    <property type="entry name" value="TRAFAC_Dynamin-like_GTPase"/>
</dbReference>
<dbReference type="OrthoDB" id="4379468at2"/>
<keyword evidence="2" id="KW-1185">Reference proteome</keyword>
<organism evidence="1 2">
    <name type="scientific">Micromonospora phaseoli</name>
    <dbReference type="NCBI Taxonomy" id="1144548"/>
    <lineage>
        <taxon>Bacteria</taxon>
        <taxon>Bacillati</taxon>
        <taxon>Actinomycetota</taxon>
        <taxon>Actinomycetes</taxon>
        <taxon>Micromonosporales</taxon>
        <taxon>Micromonosporaceae</taxon>
        <taxon>Micromonospora</taxon>
    </lineage>
</organism>
<dbReference type="EMBL" id="FNYV01000002">
    <property type="protein sequence ID" value="SEJ01572.1"/>
    <property type="molecule type" value="Genomic_DNA"/>
</dbReference>
<evidence type="ECO:0000313" key="2">
    <source>
        <dbReference type="Proteomes" id="UP000198707"/>
    </source>
</evidence>
<proteinExistence type="predicted"/>
<evidence type="ECO:0008006" key="3">
    <source>
        <dbReference type="Google" id="ProtNLM"/>
    </source>
</evidence>
<dbReference type="InterPro" id="IPR027417">
    <property type="entry name" value="P-loop_NTPase"/>
</dbReference>
<dbReference type="RefSeq" id="WP_092377121.1">
    <property type="nucleotide sequence ID" value="NZ_BOPI01000030.1"/>
</dbReference>
<dbReference type="SUPFAM" id="SSF52540">
    <property type="entry name" value="P-loop containing nucleoside triphosphate hydrolases"/>
    <property type="match status" value="1"/>
</dbReference>
<dbReference type="PANTHER" id="PTHR43681:SF1">
    <property type="entry name" value="SARCALUMENIN"/>
    <property type="match status" value="1"/>
</dbReference>
<dbReference type="PANTHER" id="PTHR43681">
    <property type="entry name" value="TRANSMEMBRANE GTPASE FZO"/>
    <property type="match status" value="1"/>
</dbReference>
<reference evidence="2" key="1">
    <citation type="submission" date="2016-10" db="EMBL/GenBank/DDBJ databases">
        <authorList>
            <person name="Varghese N."/>
            <person name="Submissions S."/>
        </authorList>
    </citation>
    <scope>NUCLEOTIDE SEQUENCE [LARGE SCALE GENOMIC DNA]</scope>
    <source>
        <strain evidence="2">CGMCC 4.7038</strain>
    </source>
</reference>
<accession>A0A1H6VMS4</accession>
<dbReference type="STRING" id="1144548.SAMN05443287_102609"/>
<dbReference type="AlphaFoldDB" id="A0A1H6VMS4"/>
<dbReference type="Proteomes" id="UP000198707">
    <property type="component" value="Unassembled WGS sequence"/>
</dbReference>
<protein>
    <recommendedName>
        <fullName evidence="3">Dynamin family protein</fullName>
    </recommendedName>
</protein>
<name>A0A1H6VMS4_9ACTN</name>
<gene>
    <name evidence="1" type="ORF">SAMN05443287_102609</name>
</gene>